<dbReference type="SUPFAM" id="SSF52402">
    <property type="entry name" value="Adenine nucleotide alpha hydrolases-like"/>
    <property type="match status" value="1"/>
</dbReference>
<gene>
    <name evidence="10" type="ORF">SAMN04488116_1451</name>
</gene>
<name>A0A1M5K958_9FLAO</name>
<evidence type="ECO:0000259" key="9">
    <source>
        <dbReference type="Pfam" id="PF20979"/>
    </source>
</evidence>
<proteinExistence type="predicted"/>
<dbReference type="GO" id="GO:0006526">
    <property type="term" value="P:L-arginine biosynthetic process"/>
    <property type="evidence" value="ECO:0007669"/>
    <property type="project" value="UniProtKB-UniPathway"/>
</dbReference>
<dbReference type="GO" id="GO:0000053">
    <property type="term" value="P:argininosuccinate metabolic process"/>
    <property type="evidence" value="ECO:0007669"/>
    <property type="project" value="TreeGrafter"/>
</dbReference>
<dbReference type="STRING" id="570519.SAMN04488116_1451"/>
<evidence type="ECO:0000256" key="6">
    <source>
        <dbReference type="ARBA" id="ARBA00022741"/>
    </source>
</evidence>
<dbReference type="PANTHER" id="PTHR11587:SF2">
    <property type="entry name" value="ARGININOSUCCINATE SYNTHASE"/>
    <property type="match status" value="1"/>
</dbReference>
<dbReference type="EMBL" id="FQWL01000002">
    <property type="protein sequence ID" value="SHG49325.1"/>
    <property type="molecule type" value="Genomic_DNA"/>
</dbReference>
<dbReference type="InterPro" id="IPR048268">
    <property type="entry name" value="Arginosuc_syn_C"/>
</dbReference>
<dbReference type="InterPro" id="IPR018223">
    <property type="entry name" value="Arginosuc_synth_CS"/>
</dbReference>
<dbReference type="GO" id="GO:0005524">
    <property type="term" value="F:ATP binding"/>
    <property type="evidence" value="ECO:0007669"/>
    <property type="project" value="UniProtKB-KW"/>
</dbReference>
<sequence length="395" mass="43604">MKKLVLAYSGGLDTSYCAKYLSQEEGYEVHAVSVNTGGFSKEEIQGIQQKALDLGATSYTSIDAVSSFYDKVVKYLIYGNVLRNNTYPLSVSAERIVQALEIVNHAKKIGADYIAHGSTGAGNDQVRFDMIFQIVAPDITIITPIRDNKLSREAEIAYLQENGIDYPWEKAKYSINRGLWGTSVGGDETLTSHLPLPESAYPSQLESKLPKEIKLGFKDGELIALDGESATPVENIEKLEAIAAKYAIGRDIHVGDTIIGIKGRVGFEAAAPTIIIKAHHLLEKHTLSKWQQYQKEQLANFYGMLLHEGNYLDEVMRNIEAFLTDTQKNVSGDVFVTLHPYRFEINGVASPHDLMNASFGSYGEINKGWTADDAKGFIKILSNPGKIANHVNQQL</sequence>
<evidence type="ECO:0000256" key="3">
    <source>
        <dbReference type="ARBA" id="ARBA00022571"/>
    </source>
</evidence>
<organism evidence="10 11">
    <name type="scientific">Flagellimonas flava</name>
    <dbReference type="NCBI Taxonomy" id="570519"/>
    <lineage>
        <taxon>Bacteria</taxon>
        <taxon>Pseudomonadati</taxon>
        <taxon>Bacteroidota</taxon>
        <taxon>Flavobacteriia</taxon>
        <taxon>Flavobacteriales</taxon>
        <taxon>Flavobacteriaceae</taxon>
        <taxon>Flagellimonas</taxon>
    </lineage>
</organism>
<dbReference type="GO" id="GO:0005737">
    <property type="term" value="C:cytoplasm"/>
    <property type="evidence" value="ECO:0007669"/>
    <property type="project" value="TreeGrafter"/>
</dbReference>
<dbReference type="RefSeq" id="WP_073177827.1">
    <property type="nucleotide sequence ID" value="NZ_FQWL01000002.1"/>
</dbReference>
<dbReference type="Pfam" id="PF20979">
    <property type="entry name" value="Arginosuc_syn_C"/>
    <property type="match status" value="1"/>
</dbReference>
<dbReference type="CDD" id="cd01999">
    <property type="entry name" value="ASS"/>
    <property type="match status" value="1"/>
</dbReference>
<dbReference type="Gene3D" id="3.90.1260.10">
    <property type="entry name" value="Argininosuccinate synthetase, chain A, domain 2"/>
    <property type="match status" value="1"/>
</dbReference>
<reference evidence="11" key="1">
    <citation type="submission" date="2016-11" db="EMBL/GenBank/DDBJ databases">
        <authorList>
            <person name="Varghese N."/>
            <person name="Submissions S."/>
        </authorList>
    </citation>
    <scope>NUCLEOTIDE SEQUENCE [LARGE SCALE GENOMIC DNA]</scope>
    <source>
        <strain evidence="11">DSM 22638</strain>
    </source>
</reference>
<keyword evidence="5" id="KW-0028">Amino-acid biosynthesis</keyword>
<dbReference type="GO" id="GO:0000050">
    <property type="term" value="P:urea cycle"/>
    <property type="evidence" value="ECO:0007669"/>
    <property type="project" value="TreeGrafter"/>
</dbReference>
<dbReference type="Pfam" id="PF00764">
    <property type="entry name" value="Arginosuc_synth"/>
    <property type="match status" value="1"/>
</dbReference>
<evidence type="ECO:0000256" key="4">
    <source>
        <dbReference type="ARBA" id="ARBA00022598"/>
    </source>
</evidence>
<evidence type="ECO:0000256" key="7">
    <source>
        <dbReference type="ARBA" id="ARBA00022840"/>
    </source>
</evidence>
<evidence type="ECO:0000256" key="1">
    <source>
        <dbReference type="ARBA" id="ARBA00004967"/>
    </source>
</evidence>
<keyword evidence="7" id="KW-0067">ATP-binding</keyword>
<dbReference type="SUPFAM" id="SSF69864">
    <property type="entry name" value="Argininosuccinate synthetase, C-terminal domain"/>
    <property type="match status" value="1"/>
</dbReference>
<dbReference type="AlphaFoldDB" id="A0A1M5K958"/>
<comment type="pathway">
    <text evidence="1">Amino-acid biosynthesis; L-arginine biosynthesis; L-arginine from L-ornithine and carbamoyl phosphate: step 2/3.</text>
</comment>
<dbReference type="InterPro" id="IPR001518">
    <property type="entry name" value="Arginosuc_synth"/>
</dbReference>
<dbReference type="InterPro" id="IPR048267">
    <property type="entry name" value="Arginosuc_syn_N"/>
</dbReference>
<keyword evidence="11" id="KW-1185">Reference proteome</keyword>
<dbReference type="GO" id="GO:0004055">
    <property type="term" value="F:argininosuccinate synthase activity"/>
    <property type="evidence" value="ECO:0007669"/>
    <property type="project" value="UniProtKB-EC"/>
</dbReference>
<dbReference type="InterPro" id="IPR023434">
    <property type="entry name" value="Arginosuc_synth_type_1_subfam"/>
</dbReference>
<dbReference type="InterPro" id="IPR024074">
    <property type="entry name" value="AS_cat/multimer_dom_body"/>
</dbReference>
<dbReference type="PANTHER" id="PTHR11587">
    <property type="entry name" value="ARGININOSUCCINATE SYNTHASE"/>
    <property type="match status" value="1"/>
</dbReference>
<accession>A0A1M5K958</accession>
<dbReference type="FunFam" id="3.40.50.620:FF:000019">
    <property type="entry name" value="Argininosuccinate synthase"/>
    <property type="match status" value="1"/>
</dbReference>
<dbReference type="PROSITE" id="PS00564">
    <property type="entry name" value="ARGININOSUCCIN_SYN_1"/>
    <property type="match status" value="1"/>
</dbReference>
<dbReference type="OrthoDB" id="9801641at2"/>
<dbReference type="EC" id="6.3.4.5" evidence="2"/>
<feature type="domain" description="Arginosuccinate synthase C-terminal" evidence="9">
    <location>
        <begin position="173"/>
        <end position="383"/>
    </location>
</feature>
<evidence type="ECO:0000259" key="8">
    <source>
        <dbReference type="Pfam" id="PF00764"/>
    </source>
</evidence>
<dbReference type="InterPro" id="IPR014729">
    <property type="entry name" value="Rossmann-like_a/b/a_fold"/>
</dbReference>
<keyword evidence="4" id="KW-0436">Ligase</keyword>
<feature type="domain" description="Arginosuccinate synthase-like N-terminal" evidence="8">
    <location>
        <begin position="3"/>
        <end position="164"/>
    </location>
</feature>
<keyword evidence="6" id="KW-0547">Nucleotide-binding</keyword>
<dbReference type="NCBIfam" id="TIGR00032">
    <property type="entry name" value="argG"/>
    <property type="match status" value="1"/>
</dbReference>
<dbReference type="UniPathway" id="UPA00068">
    <property type="reaction ID" value="UER00113"/>
</dbReference>
<dbReference type="Proteomes" id="UP000184532">
    <property type="component" value="Unassembled WGS sequence"/>
</dbReference>
<evidence type="ECO:0000313" key="10">
    <source>
        <dbReference type="EMBL" id="SHG49325.1"/>
    </source>
</evidence>
<evidence type="ECO:0000313" key="11">
    <source>
        <dbReference type="Proteomes" id="UP000184532"/>
    </source>
</evidence>
<protein>
    <recommendedName>
        <fullName evidence="2">argininosuccinate synthase</fullName>
        <ecNumber evidence="2">6.3.4.5</ecNumber>
    </recommendedName>
</protein>
<dbReference type="Gene3D" id="3.40.50.620">
    <property type="entry name" value="HUPs"/>
    <property type="match status" value="1"/>
</dbReference>
<keyword evidence="3" id="KW-0055">Arginine biosynthesis</keyword>
<evidence type="ECO:0000256" key="5">
    <source>
        <dbReference type="ARBA" id="ARBA00022605"/>
    </source>
</evidence>
<evidence type="ECO:0000256" key="2">
    <source>
        <dbReference type="ARBA" id="ARBA00012286"/>
    </source>
</evidence>